<dbReference type="PANTHER" id="PTHR20914:SF26">
    <property type="entry name" value="PHOSPHOLIPASE A2 INHIBITOR CNF-LIKE"/>
    <property type="match status" value="1"/>
</dbReference>
<evidence type="ECO:0000313" key="11">
    <source>
        <dbReference type="Proteomes" id="UP000694891"/>
    </source>
</evidence>
<reference evidence="12" key="2">
    <citation type="submission" date="2025-04" db="UniProtKB">
        <authorList>
            <consortium name="RefSeq"/>
        </authorList>
    </citation>
    <scope>IDENTIFICATION</scope>
</reference>
<dbReference type="SUPFAM" id="SSF57302">
    <property type="entry name" value="Snake toxin-like"/>
    <property type="match status" value="2"/>
</dbReference>
<dbReference type="InterPro" id="IPR035076">
    <property type="entry name" value="Toxin/TOLIP"/>
</dbReference>
<dbReference type="InterPro" id="IPR045860">
    <property type="entry name" value="Snake_toxin-like_sf"/>
</dbReference>
<gene>
    <name evidence="12" type="primary">plaur</name>
</gene>
<evidence type="ECO:0000313" key="12">
    <source>
        <dbReference type="RefSeq" id="XP_008283249.1"/>
    </source>
</evidence>
<dbReference type="Pfam" id="PF00087">
    <property type="entry name" value="Toxin_TOLIP"/>
    <property type="match status" value="1"/>
</dbReference>
<dbReference type="GO" id="GO:0005576">
    <property type="term" value="C:extracellular region"/>
    <property type="evidence" value="ECO:0007669"/>
    <property type="project" value="UniProtKB-SubCell"/>
</dbReference>
<dbReference type="Gene3D" id="2.10.60.10">
    <property type="entry name" value="CD59"/>
    <property type="match status" value="2"/>
</dbReference>
<evidence type="ECO:0000256" key="7">
    <source>
        <dbReference type="ARBA" id="ARBA00023180"/>
    </source>
</evidence>
<evidence type="ECO:0000256" key="3">
    <source>
        <dbReference type="ARBA" id="ARBA00022475"/>
    </source>
</evidence>
<dbReference type="InterPro" id="IPR016054">
    <property type="entry name" value="LY6_UPA_recep-like"/>
</dbReference>
<comment type="subcellular location">
    <subcellularLocation>
        <location evidence="1">Cell membrane</location>
    </subcellularLocation>
    <subcellularLocation>
        <location evidence="2">Secreted</location>
    </subcellularLocation>
</comment>
<feature type="domain" description="UPAR/Ly6" evidence="9">
    <location>
        <begin position="19"/>
        <end position="108"/>
    </location>
</feature>
<keyword evidence="5 8" id="KW-0732">Signal</keyword>
<keyword evidence="12" id="KW-0675">Receptor</keyword>
<keyword evidence="11" id="KW-1185">Reference proteome</keyword>
<protein>
    <submittedName>
        <fullName evidence="10">Plasminogen activator, urokinase receptor</fullName>
    </submittedName>
    <submittedName>
        <fullName evidence="12">Urokinase plasminogen activator surface receptor isoform X1</fullName>
    </submittedName>
</protein>
<keyword evidence="3" id="KW-1003">Cell membrane</keyword>
<evidence type="ECO:0000256" key="5">
    <source>
        <dbReference type="ARBA" id="ARBA00022729"/>
    </source>
</evidence>
<reference evidence="10" key="1">
    <citation type="submission" date="2023-09" db="UniProtKB">
        <authorList>
            <consortium name="Ensembl"/>
        </authorList>
    </citation>
    <scope>IDENTIFICATION</scope>
</reference>
<keyword evidence="6" id="KW-0472">Membrane</keyword>
<evidence type="ECO:0000256" key="6">
    <source>
        <dbReference type="ARBA" id="ARBA00023136"/>
    </source>
</evidence>
<evidence type="ECO:0000256" key="2">
    <source>
        <dbReference type="ARBA" id="ARBA00004613"/>
    </source>
</evidence>
<dbReference type="GeneID" id="103359611"/>
<evidence type="ECO:0000259" key="9">
    <source>
        <dbReference type="SMART" id="SM00134"/>
    </source>
</evidence>
<keyword evidence="4" id="KW-0964">Secreted</keyword>
<feature type="chain" id="PRO_5044591940" evidence="8">
    <location>
        <begin position="19"/>
        <end position="207"/>
    </location>
</feature>
<dbReference type="PANTHER" id="PTHR20914">
    <property type="entry name" value="LY6/PLAUR DOMAIN-CONTAINING PROTEIN 8"/>
    <property type="match status" value="1"/>
</dbReference>
<dbReference type="Proteomes" id="UP000694891">
    <property type="component" value="Unplaced"/>
</dbReference>
<sequence length="207" mass="21109">MLLLTLILGTVLLPEAFTLKCHQCIGQTSGPCTGSMECPSQGLQCGAVRVLSYAGGSKLADITTKGCVPAEQCVEGSINFGVAKTVIASKCCATDLCNTQAAPDVVQSSPNGKKCFTCKGQSCTATLNCEGSEDYCITTTVNAEGKLMTVKGCASDMICSSIEVAQAMGAIGKDSSCCQGDFCNSATSTSAGILLLVAPLISVVLFS</sequence>
<evidence type="ECO:0000256" key="4">
    <source>
        <dbReference type="ARBA" id="ARBA00022525"/>
    </source>
</evidence>
<dbReference type="STRING" id="144197.ENSSPAP00000019689"/>
<dbReference type="RefSeq" id="XP_008283249.1">
    <property type="nucleotide sequence ID" value="XM_008285027.1"/>
</dbReference>
<dbReference type="OrthoDB" id="5945173at2759"/>
<dbReference type="Ensembl" id="ENSSPAT00000019985.1">
    <property type="protein sequence ID" value="ENSSPAP00000019689.1"/>
    <property type="gene ID" value="ENSSPAG00000014853.1"/>
</dbReference>
<feature type="signal peptide" evidence="8">
    <location>
        <begin position="1"/>
        <end position="18"/>
    </location>
</feature>
<dbReference type="SMART" id="SM00134">
    <property type="entry name" value="LU"/>
    <property type="match status" value="2"/>
</dbReference>
<accession>A0A3B5API4</accession>
<dbReference type="Pfam" id="PF00021">
    <property type="entry name" value="UPAR_LY6"/>
    <property type="match status" value="1"/>
</dbReference>
<feature type="domain" description="UPAR/Ly6" evidence="9">
    <location>
        <begin position="114"/>
        <end position="198"/>
    </location>
</feature>
<dbReference type="AlphaFoldDB" id="A0A3B5API4"/>
<organism evidence="10">
    <name type="scientific">Stegastes partitus</name>
    <name type="common">bicolor damselfish</name>
    <dbReference type="NCBI Taxonomy" id="144197"/>
    <lineage>
        <taxon>Eukaryota</taxon>
        <taxon>Metazoa</taxon>
        <taxon>Chordata</taxon>
        <taxon>Craniata</taxon>
        <taxon>Vertebrata</taxon>
        <taxon>Euteleostomi</taxon>
        <taxon>Actinopterygii</taxon>
        <taxon>Neopterygii</taxon>
        <taxon>Teleostei</taxon>
        <taxon>Neoteleostei</taxon>
        <taxon>Acanthomorphata</taxon>
        <taxon>Ovalentaria</taxon>
        <taxon>Pomacentridae</taxon>
        <taxon>Stegastes</taxon>
    </lineage>
</organism>
<dbReference type="GeneTree" id="ENSGT00940000163304"/>
<proteinExistence type="predicted"/>
<evidence type="ECO:0000313" key="10">
    <source>
        <dbReference type="Ensembl" id="ENSSPAP00000019689.1"/>
    </source>
</evidence>
<keyword evidence="7" id="KW-0325">Glycoprotein</keyword>
<name>A0A3B5API4_9TELE</name>
<dbReference type="GO" id="GO:0005886">
    <property type="term" value="C:plasma membrane"/>
    <property type="evidence" value="ECO:0007669"/>
    <property type="project" value="UniProtKB-SubCell"/>
</dbReference>
<dbReference type="InterPro" id="IPR050918">
    <property type="entry name" value="CNF-like_PLA2_Inhibitor"/>
</dbReference>
<evidence type="ECO:0000256" key="1">
    <source>
        <dbReference type="ARBA" id="ARBA00004236"/>
    </source>
</evidence>
<evidence type="ECO:0000256" key="8">
    <source>
        <dbReference type="SAM" id="SignalP"/>
    </source>
</evidence>